<reference evidence="1 2" key="1">
    <citation type="submission" date="2020-04" db="EMBL/GenBank/DDBJ databases">
        <title>MicrobeNet Type strains.</title>
        <authorList>
            <person name="Nicholson A.C."/>
        </authorList>
    </citation>
    <scope>NUCLEOTIDE SEQUENCE [LARGE SCALE GENOMIC DNA]</scope>
    <source>
        <strain evidence="1 2">ATCC BAA-277</strain>
    </source>
</reference>
<name>A0A846Z5L5_9ACTN</name>
<dbReference type="EMBL" id="JAAXPI010000022">
    <property type="protein sequence ID" value="NKZ05486.1"/>
    <property type="molecule type" value="Genomic_DNA"/>
</dbReference>
<organism evidence="1 2">
    <name type="scientific">Actinomadura latina</name>
    <dbReference type="NCBI Taxonomy" id="163603"/>
    <lineage>
        <taxon>Bacteria</taxon>
        <taxon>Bacillati</taxon>
        <taxon>Actinomycetota</taxon>
        <taxon>Actinomycetes</taxon>
        <taxon>Streptosporangiales</taxon>
        <taxon>Thermomonosporaceae</taxon>
        <taxon>Actinomadura</taxon>
    </lineage>
</organism>
<sequence>MTTFSDLLYGGLYQRPCRFANIERFVAAVAAVAADDELSARYDQSTAPEAFAADLRAIADRMDPSGEIGTDQGAAARLVAADLRRITAADYTDIVADDTVTARLDRRGPAIQRRLQAAGLPVQDTSLSIVDVFPEPFHRFAWSAFAPDREDQENFGIEPGVYFRRDRLRPLYSEALFAHEVVHTVTGRVDPEIYAMGLEEGIAEILGTCYGALAVLNRATLRNIIVHGRHGAQRDKLWSVYLDHTRQAALLYREFGIDGLVTLVRSGRAAIHDAEQAIMAGRHRELPLARGGWDEHTTGLVDFTCSAYLPSHVFTPLECLLALYARQGRTVKDICAEAGVACEVGALVLERLGAESALFVQDGDRIGYSNVDRYLRLETAAEVMVIRYLPPDPMVADA</sequence>
<protein>
    <submittedName>
        <fullName evidence="1">Uncharacterized protein</fullName>
    </submittedName>
</protein>
<keyword evidence="2" id="KW-1185">Reference proteome</keyword>
<comment type="caution">
    <text evidence="1">The sequence shown here is derived from an EMBL/GenBank/DDBJ whole genome shotgun (WGS) entry which is preliminary data.</text>
</comment>
<dbReference type="Proteomes" id="UP000579250">
    <property type="component" value="Unassembled WGS sequence"/>
</dbReference>
<evidence type="ECO:0000313" key="1">
    <source>
        <dbReference type="EMBL" id="NKZ05486.1"/>
    </source>
</evidence>
<gene>
    <name evidence="1" type="ORF">HGB48_17295</name>
</gene>
<proteinExistence type="predicted"/>
<dbReference type="AlphaFoldDB" id="A0A846Z5L5"/>
<evidence type="ECO:0000313" key="2">
    <source>
        <dbReference type="Proteomes" id="UP000579250"/>
    </source>
</evidence>
<accession>A0A846Z5L5</accession>
<dbReference type="RefSeq" id="WP_067634900.1">
    <property type="nucleotide sequence ID" value="NZ_JAAXPI010000022.1"/>
</dbReference>